<dbReference type="InterPro" id="IPR025422">
    <property type="entry name" value="TGA_domain"/>
</dbReference>
<evidence type="ECO:0000313" key="2">
    <source>
        <dbReference type="EMBL" id="KDP41541.1"/>
    </source>
</evidence>
<dbReference type="KEGG" id="jcu:105630771"/>
<dbReference type="AlphaFoldDB" id="A0A067KZA5"/>
<reference evidence="2 3" key="1">
    <citation type="journal article" date="2014" name="PLoS ONE">
        <title>Global Analysis of Gene Expression Profiles in Physic Nut (Jatropha curcas L.) Seedlings Exposed to Salt Stress.</title>
        <authorList>
            <person name="Zhang L."/>
            <person name="Zhang C."/>
            <person name="Wu P."/>
            <person name="Chen Y."/>
            <person name="Li M."/>
            <person name="Jiang H."/>
            <person name="Wu G."/>
        </authorList>
    </citation>
    <scope>NUCLEOTIDE SEQUENCE [LARGE SCALE GENOMIC DNA]</scope>
    <source>
        <strain evidence="3">cv. GZQX0401</strain>
        <tissue evidence="2">Young leaves</tissue>
    </source>
</reference>
<accession>A0A067KZA5</accession>
<name>A0A067KZA5_JATCU</name>
<dbReference type="GO" id="GO:0043565">
    <property type="term" value="F:sequence-specific DNA binding"/>
    <property type="evidence" value="ECO:0007669"/>
    <property type="project" value="InterPro"/>
</dbReference>
<proteinExistence type="predicted"/>
<dbReference type="PROSITE" id="PS51806">
    <property type="entry name" value="DOG1"/>
    <property type="match status" value="1"/>
</dbReference>
<organism evidence="2 3">
    <name type="scientific">Jatropha curcas</name>
    <name type="common">Barbados nut</name>
    <dbReference type="NCBI Taxonomy" id="180498"/>
    <lineage>
        <taxon>Eukaryota</taxon>
        <taxon>Viridiplantae</taxon>
        <taxon>Streptophyta</taxon>
        <taxon>Embryophyta</taxon>
        <taxon>Tracheophyta</taxon>
        <taxon>Spermatophyta</taxon>
        <taxon>Magnoliopsida</taxon>
        <taxon>eudicotyledons</taxon>
        <taxon>Gunneridae</taxon>
        <taxon>Pentapetalae</taxon>
        <taxon>rosids</taxon>
        <taxon>fabids</taxon>
        <taxon>Malpighiales</taxon>
        <taxon>Euphorbiaceae</taxon>
        <taxon>Crotonoideae</taxon>
        <taxon>Jatropheae</taxon>
        <taxon>Jatropha</taxon>
    </lineage>
</organism>
<dbReference type="Pfam" id="PF14144">
    <property type="entry name" value="DOG1"/>
    <property type="match status" value="1"/>
</dbReference>
<gene>
    <name evidence="2" type="ORF">JCGZ_15948</name>
</gene>
<dbReference type="PANTHER" id="PTHR46354:SF1">
    <property type="entry name" value="PROTEIN RESPONSE TO ABA AND SALT 1-RELATED"/>
    <property type="match status" value="1"/>
</dbReference>
<dbReference type="InterPro" id="IPR051886">
    <property type="entry name" value="Seed_Dev/Stress_Resp_Reg"/>
</dbReference>
<protein>
    <recommendedName>
        <fullName evidence="1">DOG1 domain-containing protein</fullName>
    </recommendedName>
</protein>
<dbReference type="Proteomes" id="UP000027138">
    <property type="component" value="Unassembled WGS sequence"/>
</dbReference>
<dbReference type="OrthoDB" id="1889475at2759"/>
<evidence type="ECO:0000259" key="1">
    <source>
        <dbReference type="PROSITE" id="PS51806"/>
    </source>
</evidence>
<dbReference type="EMBL" id="KK914318">
    <property type="protein sequence ID" value="KDP41541.1"/>
    <property type="molecule type" value="Genomic_DNA"/>
</dbReference>
<evidence type="ECO:0000313" key="3">
    <source>
        <dbReference type="Proteomes" id="UP000027138"/>
    </source>
</evidence>
<dbReference type="STRING" id="180498.A0A067KZA5"/>
<keyword evidence="3" id="KW-1185">Reference proteome</keyword>
<dbReference type="PANTHER" id="PTHR46354">
    <property type="entry name" value="DOG1 DOMAIN-CONTAINING PROTEIN"/>
    <property type="match status" value="1"/>
</dbReference>
<sequence>MARPSENFETFFNGWLDRLQALSEQLRIAIEAENAQRTEYRKYLIDQVLSHYKLYYQVKVNAAREDPFLFLNPPWLSSFERTLLWLGDFNPSVIFKLIDRSVTDLTPEQIERIKEVKLAIRREERVLSDTMASIQESLASPPILNLARRFGRSGRLIDGEVSEIEVAEDMLKTQVHNVLESADALRGLTVAKVLEILSPVQSVTFMIAAADFQLRMRRLGQQTDALRVASND</sequence>
<feature type="domain" description="DOG1" evidence="1">
    <location>
        <begin position="5"/>
        <end position="226"/>
    </location>
</feature>
<dbReference type="GO" id="GO:0006351">
    <property type="term" value="P:DNA-templated transcription"/>
    <property type="evidence" value="ECO:0007669"/>
    <property type="project" value="InterPro"/>
</dbReference>